<reference evidence="2" key="1">
    <citation type="journal article" date="2019" name="Int. J. Syst. Evol. Microbiol.">
        <title>The Global Catalogue of Microorganisms (GCM) 10K type strain sequencing project: providing services to taxonomists for standard genome sequencing and annotation.</title>
        <authorList>
            <consortium name="The Broad Institute Genomics Platform"/>
            <consortium name="The Broad Institute Genome Sequencing Center for Infectious Disease"/>
            <person name="Wu L."/>
            <person name="Ma J."/>
        </authorList>
    </citation>
    <scope>NUCLEOTIDE SEQUENCE [LARGE SCALE GENOMIC DNA]</scope>
    <source>
        <strain evidence="2">CECT 7649</strain>
    </source>
</reference>
<dbReference type="Proteomes" id="UP001596496">
    <property type="component" value="Unassembled WGS sequence"/>
</dbReference>
<gene>
    <name evidence="1" type="ORF">ACFQSB_09895</name>
</gene>
<proteinExistence type="predicted"/>
<organism evidence="1 2">
    <name type="scientific">Sphaerisporangium rhizosphaerae</name>
    <dbReference type="NCBI Taxonomy" id="2269375"/>
    <lineage>
        <taxon>Bacteria</taxon>
        <taxon>Bacillati</taxon>
        <taxon>Actinomycetota</taxon>
        <taxon>Actinomycetes</taxon>
        <taxon>Streptosporangiales</taxon>
        <taxon>Streptosporangiaceae</taxon>
        <taxon>Sphaerisporangium</taxon>
    </lineage>
</organism>
<keyword evidence="2" id="KW-1185">Reference proteome</keyword>
<evidence type="ECO:0008006" key="3">
    <source>
        <dbReference type="Google" id="ProtNLM"/>
    </source>
</evidence>
<sequence length="87" mass="9641">MGGVPPGPVRPRSWDLPQRAAAAQLDQREPAWFISYGVGSRRFLAIASWHTSPLLVEATTVHELRELMRDAELEAALSPARVPVRAR</sequence>
<evidence type="ECO:0000313" key="2">
    <source>
        <dbReference type="Proteomes" id="UP001596496"/>
    </source>
</evidence>
<protein>
    <recommendedName>
        <fullName evidence="3">MmcQ/YjbR family DNA-binding protein</fullName>
    </recommendedName>
</protein>
<accession>A0ABW2P1C4</accession>
<dbReference type="RefSeq" id="WP_380825775.1">
    <property type="nucleotide sequence ID" value="NZ_JBHTCG010000005.1"/>
</dbReference>
<name>A0ABW2P1C4_9ACTN</name>
<evidence type="ECO:0000313" key="1">
    <source>
        <dbReference type="EMBL" id="MFC7382514.1"/>
    </source>
</evidence>
<dbReference type="EMBL" id="JBHTCG010000005">
    <property type="protein sequence ID" value="MFC7382514.1"/>
    <property type="molecule type" value="Genomic_DNA"/>
</dbReference>
<comment type="caution">
    <text evidence="1">The sequence shown here is derived from an EMBL/GenBank/DDBJ whole genome shotgun (WGS) entry which is preliminary data.</text>
</comment>